<dbReference type="PANTHER" id="PTHR13890">
    <property type="entry name" value="RNA SPLICING PROTEIN MRS2, MITOCHONDRIAL"/>
    <property type="match status" value="1"/>
</dbReference>
<comment type="similarity">
    <text evidence="1">Belongs to the CorA metal ion transporter (MIT) (TC 1.A.35.5) family.</text>
</comment>
<dbReference type="PANTHER" id="PTHR13890:SF29">
    <property type="entry name" value="MAGNESIUM TRANSPORTER MRS2-F"/>
    <property type="match status" value="1"/>
</dbReference>
<dbReference type="Proteomes" id="UP000325577">
    <property type="component" value="Linkage Group LG2"/>
</dbReference>
<sequence length="256" mass="28527">MAFKNQIHVDEELGKATVVHAQPRRKGIGTRVWLVVSESSESQVEEFGKHSIMRWTGLPARDLRILDPMLSYPSTILGRERAIVINLEHIKAIITAKEVLMVNSTNPLVVQFVDDLKHRISSTNGVPQQANDFVDTYMEDAVEATWGSPSLNSHRRMSQNFNASSNMPNTEKNSSSSMMEAPVAAGPKLLPFEFRALEACLESACRCLESESVRIPIDDEVDRSARYLFQGVEGHNMEHSVSFPAIETTNVDACNL</sequence>
<accession>A0A5J5ANW8</accession>
<dbReference type="EMBL" id="CM018043">
    <property type="protein sequence ID" value="KAA8531107.1"/>
    <property type="molecule type" value="Genomic_DNA"/>
</dbReference>
<dbReference type="FunFam" id="2.40.128.330:FF:000001">
    <property type="entry name" value="Magnesium transporter MRS2-1"/>
    <property type="match status" value="1"/>
</dbReference>
<dbReference type="Pfam" id="PF22099">
    <property type="entry name" value="MRS2-like"/>
    <property type="match status" value="1"/>
</dbReference>
<evidence type="ECO:0000313" key="3">
    <source>
        <dbReference type="Proteomes" id="UP000325577"/>
    </source>
</evidence>
<dbReference type="InterPro" id="IPR039204">
    <property type="entry name" value="MRS2-like"/>
</dbReference>
<dbReference type="OrthoDB" id="10251508at2759"/>
<reference evidence="2 3" key="1">
    <citation type="submission" date="2019-09" db="EMBL/GenBank/DDBJ databases">
        <title>A chromosome-level genome assembly of the Chinese tupelo Nyssa sinensis.</title>
        <authorList>
            <person name="Yang X."/>
            <person name="Kang M."/>
            <person name="Yang Y."/>
            <person name="Xiong H."/>
            <person name="Wang M."/>
            <person name="Zhang Z."/>
            <person name="Wang Z."/>
            <person name="Wu H."/>
            <person name="Ma T."/>
            <person name="Liu J."/>
            <person name="Xi Z."/>
        </authorList>
    </citation>
    <scope>NUCLEOTIDE SEQUENCE [LARGE SCALE GENOMIC DNA]</scope>
    <source>
        <strain evidence="2">J267</strain>
        <tissue evidence="2">Leaf</tissue>
    </source>
</reference>
<dbReference type="Gene3D" id="2.40.128.330">
    <property type="match status" value="1"/>
</dbReference>
<keyword evidence="3" id="KW-1185">Reference proteome</keyword>
<dbReference type="AlphaFoldDB" id="A0A5J5ANW8"/>
<name>A0A5J5ANW8_9ASTE</name>
<evidence type="ECO:0000256" key="1">
    <source>
        <dbReference type="ARBA" id="ARBA00007535"/>
    </source>
</evidence>
<dbReference type="Gene3D" id="1.20.58.340">
    <property type="entry name" value="Magnesium transport protein CorA, transmembrane region"/>
    <property type="match status" value="1"/>
</dbReference>
<dbReference type="GO" id="GO:0015095">
    <property type="term" value="F:magnesium ion transmembrane transporter activity"/>
    <property type="evidence" value="ECO:0007669"/>
    <property type="project" value="UniProtKB-ARBA"/>
</dbReference>
<proteinExistence type="inferred from homology"/>
<gene>
    <name evidence="2" type="ORF">F0562_005816</name>
</gene>
<protein>
    <recommendedName>
        <fullName evidence="4">Magnesium transporter</fullName>
    </recommendedName>
</protein>
<organism evidence="2 3">
    <name type="scientific">Nyssa sinensis</name>
    <dbReference type="NCBI Taxonomy" id="561372"/>
    <lineage>
        <taxon>Eukaryota</taxon>
        <taxon>Viridiplantae</taxon>
        <taxon>Streptophyta</taxon>
        <taxon>Embryophyta</taxon>
        <taxon>Tracheophyta</taxon>
        <taxon>Spermatophyta</taxon>
        <taxon>Magnoliopsida</taxon>
        <taxon>eudicotyledons</taxon>
        <taxon>Gunneridae</taxon>
        <taxon>Pentapetalae</taxon>
        <taxon>asterids</taxon>
        <taxon>Cornales</taxon>
        <taxon>Nyssaceae</taxon>
        <taxon>Nyssa</taxon>
    </lineage>
</organism>
<evidence type="ECO:0000313" key="2">
    <source>
        <dbReference type="EMBL" id="KAA8531107.1"/>
    </source>
</evidence>
<evidence type="ECO:0008006" key="4">
    <source>
        <dbReference type="Google" id="ProtNLM"/>
    </source>
</evidence>